<gene>
    <name evidence="1" type="ORF">UTI89UKE2_061</name>
</gene>
<keyword evidence="2" id="KW-1185">Reference proteome</keyword>
<sequence length="44" mass="4958">MCCHPYAIAIHNWAIKLGNPFATSLIVGKPPCPSHRYCRPNLYC</sequence>
<proteinExistence type="predicted"/>
<evidence type="ECO:0000313" key="1">
    <source>
        <dbReference type="EMBL" id="QZI84595.1"/>
    </source>
</evidence>
<reference evidence="1 2" key="1">
    <citation type="submission" date="2021-05" db="EMBL/GenBank/DDBJ databases">
        <title>Naturally bred epsilon2 phages have an improved host range and effectivity in uropathogenic E. coli over their ancestor phages.</title>
        <authorList>
            <person name="Saez D."/>
            <person name="Loose M."/>
            <person name="Mutti M."/>
            <person name="Visram Z."/>
            <person name="Hitzenhammer E."/>
            <person name="Dippel D."/>
            <person name="Tisakova L."/>
            <person name="Schertler S."/>
            <person name="Wittmann J."/>
            <person name="Corsini L."/>
            <person name="Wagenlehner F."/>
        </authorList>
    </citation>
    <scope>NUCLEOTIDE SEQUENCE [LARGE SCALE GENOMIC DNA]</scope>
</reference>
<dbReference type="EMBL" id="MZ234049">
    <property type="protein sequence ID" value="QZI84595.1"/>
    <property type="molecule type" value="Genomic_DNA"/>
</dbReference>
<protein>
    <submittedName>
        <fullName evidence="1">Uncharacterized protein</fullName>
    </submittedName>
</protein>
<organism evidence="1 2">
    <name type="scientific">Escherichia phage vB_EcoP-UTI89UKE2</name>
    <dbReference type="NCBI Taxonomy" id="2865826"/>
    <lineage>
        <taxon>Viruses</taxon>
        <taxon>Duplodnaviria</taxon>
        <taxon>Heunggongvirae</taxon>
        <taxon>Uroviricota</taxon>
        <taxon>Caudoviricetes</taxon>
        <taxon>Autographivirales</taxon>
        <taxon>Autosignataviridae</taxon>
        <taxon>Molineuxvirinae</taxon>
        <taxon>Vectrevirus</taxon>
        <taxon>Vectrevirus PUTI89UKE2</taxon>
    </lineage>
</organism>
<evidence type="ECO:0000313" key="2">
    <source>
        <dbReference type="Proteomes" id="UP000828645"/>
    </source>
</evidence>
<name>A0AAE7XU82_9CAUD</name>
<dbReference type="Proteomes" id="UP000828645">
    <property type="component" value="Segment"/>
</dbReference>
<accession>A0AAE7XU82</accession>